<protein>
    <submittedName>
        <fullName evidence="1">Uncharacterized protein DUF4249</fullName>
    </submittedName>
</protein>
<dbReference type="InterPro" id="IPR025345">
    <property type="entry name" value="DUF4249"/>
</dbReference>
<evidence type="ECO:0000313" key="2">
    <source>
        <dbReference type="Proteomes" id="UP000238375"/>
    </source>
</evidence>
<dbReference type="Proteomes" id="UP000238375">
    <property type="component" value="Unassembled WGS sequence"/>
</dbReference>
<dbReference type="AlphaFoldDB" id="A0A2T0TBR9"/>
<gene>
    <name evidence="1" type="ORF">CLV58_104219</name>
</gene>
<keyword evidence="2" id="KW-1185">Reference proteome</keyword>
<sequence length="335" mass="37269">MAFFLIALAAACIDRIELPIRSQENQLVVEGQITNEPPPYTVRLTYTGQYQPGGGSGDRFVTGATLVLTNDLNRQTTFRETSAGIYQTVDTSFRGQIGRAYRLMVVLGDGKRYATKAEQMPDVPPIDSIASKLIRVENFATPFRFAYAVYSRDPKEQKNYYRWTAYGITTRRSTGMPCCTGCPFVCFDRCWTTVVSTDVNVYSDEAINGNRISNRTVLQVPIYAVGPQLIEVMQYGITQDNYQFWKLYQQQSVRSGSTFDPLPAPITGNLTNGADPTDVARGYFAVTSVTRRRYRNQGNEANGSAVYGFLSSQIVPTGDCRATYGPVPVTEPDGW</sequence>
<accession>A0A2T0TBR9</accession>
<reference evidence="1 2" key="1">
    <citation type="submission" date="2018-03" db="EMBL/GenBank/DDBJ databases">
        <title>Genomic Encyclopedia of Archaeal and Bacterial Type Strains, Phase II (KMG-II): from individual species to whole genera.</title>
        <authorList>
            <person name="Goeker M."/>
        </authorList>
    </citation>
    <scope>NUCLEOTIDE SEQUENCE [LARGE SCALE GENOMIC DNA]</scope>
    <source>
        <strain evidence="1 2">DSM 28354</strain>
    </source>
</reference>
<proteinExistence type="predicted"/>
<dbReference type="OrthoDB" id="922982at2"/>
<organism evidence="1 2">
    <name type="scientific">Spirosoma oryzae</name>
    <dbReference type="NCBI Taxonomy" id="1469603"/>
    <lineage>
        <taxon>Bacteria</taxon>
        <taxon>Pseudomonadati</taxon>
        <taxon>Bacteroidota</taxon>
        <taxon>Cytophagia</taxon>
        <taxon>Cytophagales</taxon>
        <taxon>Cytophagaceae</taxon>
        <taxon>Spirosoma</taxon>
    </lineage>
</organism>
<name>A0A2T0TBR9_9BACT</name>
<dbReference type="EMBL" id="PVTE01000004">
    <property type="protein sequence ID" value="PRY43088.1"/>
    <property type="molecule type" value="Genomic_DNA"/>
</dbReference>
<comment type="caution">
    <text evidence="1">The sequence shown here is derived from an EMBL/GenBank/DDBJ whole genome shotgun (WGS) entry which is preliminary data.</text>
</comment>
<dbReference type="Pfam" id="PF14054">
    <property type="entry name" value="DUF4249"/>
    <property type="match status" value="1"/>
</dbReference>
<evidence type="ECO:0000313" key="1">
    <source>
        <dbReference type="EMBL" id="PRY43088.1"/>
    </source>
</evidence>